<reference evidence="1 2" key="1">
    <citation type="submission" date="2019-09" db="EMBL/GenBank/DDBJ databases">
        <authorList>
            <person name="Ou C."/>
        </authorList>
    </citation>
    <scope>NUCLEOTIDE SEQUENCE [LARGE SCALE GENOMIC DNA]</scope>
    <source>
        <strain evidence="1">S2</strain>
        <tissue evidence="1">Leaf</tissue>
    </source>
</reference>
<organism evidence="1 2">
    <name type="scientific">Pyrus ussuriensis x Pyrus communis</name>
    <dbReference type="NCBI Taxonomy" id="2448454"/>
    <lineage>
        <taxon>Eukaryota</taxon>
        <taxon>Viridiplantae</taxon>
        <taxon>Streptophyta</taxon>
        <taxon>Embryophyta</taxon>
        <taxon>Tracheophyta</taxon>
        <taxon>Spermatophyta</taxon>
        <taxon>Magnoliopsida</taxon>
        <taxon>eudicotyledons</taxon>
        <taxon>Gunneridae</taxon>
        <taxon>Pentapetalae</taxon>
        <taxon>rosids</taxon>
        <taxon>fabids</taxon>
        <taxon>Rosales</taxon>
        <taxon>Rosaceae</taxon>
        <taxon>Amygdaloideae</taxon>
        <taxon>Maleae</taxon>
        <taxon>Pyrus</taxon>
    </lineage>
</organism>
<evidence type="ECO:0000313" key="2">
    <source>
        <dbReference type="Proteomes" id="UP000327157"/>
    </source>
</evidence>
<proteinExistence type="predicted"/>
<accession>A0A5N5GPW6</accession>
<protein>
    <submittedName>
        <fullName evidence="1">Uncharacterized protein</fullName>
    </submittedName>
</protein>
<evidence type="ECO:0000313" key="1">
    <source>
        <dbReference type="EMBL" id="KAB2617615.1"/>
    </source>
</evidence>
<keyword evidence="2" id="KW-1185">Reference proteome</keyword>
<reference evidence="1 2" key="3">
    <citation type="submission" date="2019-11" db="EMBL/GenBank/DDBJ databases">
        <title>A de novo genome assembly of a pear dwarfing rootstock.</title>
        <authorList>
            <person name="Wang F."/>
            <person name="Wang J."/>
            <person name="Li S."/>
            <person name="Zhang Y."/>
            <person name="Fang M."/>
            <person name="Ma L."/>
            <person name="Zhao Y."/>
            <person name="Jiang S."/>
        </authorList>
    </citation>
    <scope>NUCLEOTIDE SEQUENCE [LARGE SCALE GENOMIC DNA]</scope>
    <source>
        <strain evidence="1">S2</strain>
        <tissue evidence="1">Leaf</tissue>
    </source>
</reference>
<sequence length="83" mass="9737">MVSQVTNMRITRMMRMVKSMKRKRKIQKQLRKKKSGSSLAVKFTQNGILVRSQSCRAYRGCQRPLEMDELDRGIGEIRVYSLN</sequence>
<gene>
    <name evidence="1" type="ORF">D8674_013484</name>
</gene>
<dbReference type="EMBL" id="SMOL01000401">
    <property type="protein sequence ID" value="KAB2617615.1"/>
    <property type="molecule type" value="Genomic_DNA"/>
</dbReference>
<dbReference type="Proteomes" id="UP000327157">
    <property type="component" value="Chromosome 15"/>
</dbReference>
<reference evidence="2" key="2">
    <citation type="submission" date="2019-10" db="EMBL/GenBank/DDBJ databases">
        <title>A de novo genome assembly of a pear dwarfing rootstock.</title>
        <authorList>
            <person name="Wang F."/>
            <person name="Wang J."/>
            <person name="Li S."/>
            <person name="Zhang Y."/>
            <person name="Fang M."/>
            <person name="Ma L."/>
            <person name="Zhao Y."/>
            <person name="Jiang S."/>
        </authorList>
    </citation>
    <scope>NUCLEOTIDE SEQUENCE [LARGE SCALE GENOMIC DNA]</scope>
</reference>
<comment type="caution">
    <text evidence="1">The sequence shown here is derived from an EMBL/GenBank/DDBJ whole genome shotgun (WGS) entry which is preliminary data.</text>
</comment>
<name>A0A5N5GPW6_9ROSA</name>
<dbReference type="AlphaFoldDB" id="A0A5N5GPW6"/>